<dbReference type="PANTHER" id="PTHR36893:SF1">
    <property type="entry name" value="BULB-TYPE LECTIN DOMAIN-CONTAINING PROTEIN"/>
    <property type="match status" value="1"/>
</dbReference>
<reference evidence="2" key="1">
    <citation type="submission" date="2025-08" db="UniProtKB">
        <authorList>
            <consortium name="RefSeq"/>
        </authorList>
    </citation>
    <scope>IDENTIFICATION</scope>
</reference>
<gene>
    <name evidence="2" type="primary">LOC107831891</name>
</gene>
<dbReference type="SUPFAM" id="SSF89372">
    <property type="entry name" value="Fucose-specific lectin"/>
    <property type="match status" value="1"/>
</dbReference>
<dbReference type="KEGG" id="nta:107831891"/>
<dbReference type="OMA" id="CISNIWA"/>
<dbReference type="PaxDb" id="4097-A0A1S4DP39"/>
<proteinExistence type="predicted"/>
<dbReference type="AlphaFoldDB" id="A0A1S4DP39"/>
<dbReference type="RefSeq" id="XP_016515175.1">
    <property type="nucleotide sequence ID" value="XM_016659689.1"/>
</dbReference>
<sequence length="193" mass="21755">MRLSSLSLQGSLFMLSEDGGLVEYQWNPLSNGWNWIEHGTPDPSVILVGSPGPCFKGAHLFLIGSDGKVYLRFLDNGTWKWRGCGFPYMKNKVEENEEHVSDPHDCKETCTYDDLAARLEKTEEKLQALNKNCDSKVASTRPIAHTENSVIFELRDGRLAEMRRNGDTDWKWSRTIGTPTSLCISNIWATLAS</sequence>
<dbReference type="PANTHER" id="PTHR36893">
    <property type="entry name" value="OS01G0275950 PROTEIN"/>
    <property type="match status" value="1"/>
</dbReference>
<evidence type="ECO:0000313" key="2">
    <source>
        <dbReference type="RefSeq" id="XP_016515175.1"/>
    </source>
</evidence>
<keyword evidence="1" id="KW-0175">Coiled coil</keyword>
<feature type="coiled-coil region" evidence="1">
    <location>
        <begin position="112"/>
        <end position="139"/>
    </location>
</feature>
<organism evidence="2">
    <name type="scientific">Nicotiana tabacum</name>
    <name type="common">Common tobacco</name>
    <dbReference type="NCBI Taxonomy" id="4097"/>
    <lineage>
        <taxon>Eukaryota</taxon>
        <taxon>Viridiplantae</taxon>
        <taxon>Streptophyta</taxon>
        <taxon>Embryophyta</taxon>
        <taxon>Tracheophyta</taxon>
        <taxon>Spermatophyta</taxon>
        <taxon>Magnoliopsida</taxon>
        <taxon>eudicotyledons</taxon>
        <taxon>Gunneridae</taxon>
        <taxon>Pentapetalae</taxon>
        <taxon>asterids</taxon>
        <taxon>lamiids</taxon>
        <taxon>Solanales</taxon>
        <taxon>Solanaceae</taxon>
        <taxon>Nicotianoideae</taxon>
        <taxon>Nicotianeae</taxon>
        <taxon>Nicotiana</taxon>
    </lineage>
</organism>
<evidence type="ECO:0000256" key="1">
    <source>
        <dbReference type="SAM" id="Coils"/>
    </source>
</evidence>
<dbReference type="STRING" id="4097.A0A1S4DP39"/>
<accession>A0A1S4DP39</accession>
<dbReference type="OrthoDB" id="66678at2759"/>
<protein>
    <submittedName>
        <fullName evidence="2">Uncharacterized protein</fullName>
    </submittedName>
</protein>
<name>A0A1S4DP39_TOBAC</name>